<evidence type="ECO:0000313" key="4">
    <source>
        <dbReference type="Proteomes" id="UP001061958"/>
    </source>
</evidence>
<dbReference type="PANTHER" id="PTHR35509">
    <property type="entry name" value="DOMAIN PROTEIN, PUTATIVE (DUF1995)-RELATED"/>
    <property type="match status" value="1"/>
</dbReference>
<comment type="caution">
    <text evidence="3">The sequence shown here is derived from an EMBL/GenBank/DDBJ whole genome shotgun (WGS) entry which is preliminary data.</text>
</comment>
<proteinExistence type="predicted"/>
<evidence type="ECO:0000313" key="3">
    <source>
        <dbReference type="EMBL" id="GJQ08807.1"/>
    </source>
</evidence>
<accession>A0A9C7PRQ1</accession>
<dbReference type="Pfam" id="PF09353">
    <property type="entry name" value="DUF1995"/>
    <property type="match status" value="1"/>
</dbReference>
<evidence type="ECO:0000259" key="2">
    <source>
        <dbReference type="Pfam" id="PF09353"/>
    </source>
</evidence>
<keyword evidence="4" id="KW-1185">Reference proteome</keyword>
<feature type="transmembrane region" description="Helical" evidence="1">
    <location>
        <begin position="349"/>
        <end position="366"/>
    </location>
</feature>
<keyword evidence="1" id="KW-1133">Transmembrane helix</keyword>
<dbReference type="AlphaFoldDB" id="A0A9C7PRQ1"/>
<dbReference type="InterPro" id="IPR018962">
    <property type="entry name" value="DUF1995"/>
</dbReference>
<dbReference type="EMBL" id="BQMJ01000004">
    <property type="protein sequence ID" value="GJQ08807.1"/>
    <property type="molecule type" value="Genomic_DNA"/>
</dbReference>
<keyword evidence="1" id="KW-0472">Membrane</keyword>
<dbReference type="PANTHER" id="PTHR35509:SF6">
    <property type="entry name" value="ADENYLATE KINASE"/>
    <property type="match status" value="1"/>
</dbReference>
<reference evidence="3" key="2">
    <citation type="submission" date="2022-01" db="EMBL/GenBank/DDBJ databases">
        <authorList>
            <person name="Hirooka S."/>
            <person name="Miyagishima S.Y."/>
        </authorList>
    </citation>
    <scope>NUCLEOTIDE SEQUENCE</scope>
    <source>
        <strain evidence="3">NBRC 102759</strain>
    </source>
</reference>
<name>A0A9C7PRQ1_9RHOD</name>
<protein>
    <recommendedName>
        <fullName evidence="2">DUF1995 domain-containing protein</fullName>
    </recommendedName>
</protein>
<evidence type="ECO:0000256" key="1">
    <source>
        <dbReference type="SAM" id="Phobius"/>
    </source>
</evidence>
<dbReference type="Proteomes" id="UP001061958">
    <property type="component" value="Unassembled WGS sequence"/>
</dbReference>
<dbReference type="OrthoDB" id="439792at2759"/>
<gene>
    <name evidence="3" type="ORF">GpartN1_g598.t1</name>
</gene>
<keyword evidence="1" id="KW-0812">Transmembrane</keyword>
<organism evidence="3 4">
    <name type="scientific">Galdieria partita</name>
    <dbReference type="NCBI Taxonomy" id="83374"/>
    <lineage>
        <taxon>Eukaryota</taxon>
        <taxon>Rhodophyta</taxon>
        <taxon>Bangiophyceae</taxon>
        <taxon>Galdieriales</taxon>
        <taxon>Galdieriaceae</taxon>
        <taxon>Galdieria</taxon>
    </lineage>
</organism>
<dbReference type="InterPro" id="IPR053021">
    <property type="entry name" value="Chloroplast_ADK"/>
</dbReference>
<sequence length="388" mass="44639">MTSPSSSSCDCVAFFGNASWNGLLSISKKDIWRQSIDRRTTACSCIRNQKYGPLCIASSVKAPTVLPHMSRYPKSLQEQQYYIDLVVEAVQSYDNSCSNLKKSVTLLLPDLNPELDIYDRRFLLRLVWGLATLCVLEKQQRVRLVVQGPSESGGLPLAVAGLFRYLNEDYQISRESWNGKLQTHVSISTLEECLTQNVNQDYFIVITPTNAVSTPITEQLIQLTQKYNNSPILLINPSLKDVPSTDGVMQVRGRKERMEFLETFEDVFYLRPLYKTGTLYPIQGLLLRKYPLPWQVWKMDYDELQQEHYLLLEECPHKPDRSMLTTLFKSSIPHSTTISNKNTTEEARPVLLFLSFALLLLFFLILRNHMTKTFLLSFWPPALKFRCK</sequence>
<reference evidence="3" key="1">
    <citation type="journal article" date="2022" name="Proc. Natl. Acad. Sci. U.S.A.">
        <title>Life cycle and functional genomics of the unicellular red alga Galdieria for elucidating algal and plant evolution and industrial use.</title>
        <authorList>
            <person name="Hirooka S."/>
            <person name="Itabashi T."/>
            <person name="Ichinose T.M."/>
            <person name="Onuma R."/>
            <person name="Fujiwara T."/>
            <person name="Yamashita S."/>
            <person name="Jong L.W."/>
            <person name="Tomita R."/>
            <person name="Iwane A.H."/>
            <person name="Miyagishima S.Y."/>
        </authorList>
    </citation>
    <scope>NUCLEOTIDE SEQUENCE</scope>
    <source>
        <strain evidence="3">NBRC 102759</strain>
    </source>
</reference>
<feature type="domain" description="DUF1995" evidence="2">
    <location>
        <begin position="104"/>
        <end position="321"/>
    </location>
</feature>